<dbReference type="OrthoDB" id="7539112at2"/>
<dbReference type="PANTHER" id="PTHR43471">
    <property type="entry name" value="ABC TRANSPORTER PERMEASE"/>
    <property type="match status" value="1"/>
</dbReference>
<feature type="transmembrane region" description="Helical" evidence="5">
    <location>
        <begin position="437"/>
        <end position="465"/>
    </location>
</feature>
<dbReference type="GO" id="GO:0016020">
    <property type="term" value="C:membrane"/>
    <property type="evidence" value="ECO:0007669"/>
    <property type="project" value="UniProtKB-SubCell"/>
</dbReference>
<proteinExistence type="predicted"/>
<feature type="transmembrane region" description="Helical" evidence="5">
    <location>
        <begin position="397"/>
        <end position="417"/>
    </location>
</feature>
<dbReference type="Pfam" id="PF12698">
    <property type="entry name" value="ABC2_membrane_3"/>
    <property type="match status" value="1"/>
</dbReference>
<evidence type="ECO:0000256" key="5">
    <source>
        <dbReference type="SAM" id="Phobius"/>
    </source>
</evidence>
<feature type="transmembrane region" description="Helical" evidence="5">
    <location>
        <begin position="362"/>
        <end position="385"/>
    </location>
</feature>
<dbReference type="GO" id="GO:0140359">
    <property type="term" value="F:ABC-type transporter activity"/>
    <property type="evidence" value="ECO:0007669"/>
    <property type="project" value="InterPro"/>
</dbReference>
<keyword evidence="8" id="KW-1185">Reference proteome</keyword>
<organism evidence="7 8">
    <name type="scientific">Aurantiacibacter arachoides</name>
    <dbReference type="NCBI Taxonomy" id="1850444"/>
    <lineage>
        <taxon>Bacteria</taxon>
        <taxon>Pseudomonadati</taxon>
        <taxon>Pseudomonadota</taxon>
        <taxon>Alphaproteobacteria</taxon>
        <taxon>Sphingomonadales</taxon>
        <taxon>Erythrobacteraceae</taxon>
        <taxon>Aurantiacibacter</taxon>
    </lineage>
</organism>
<dbReference type="InterPro" id="IPR013525">
    <property type="entry name" value="ABC2_TM"/>
</dbReference>
<reference evidence="7 8" key="1">
    <citation type="submission" date="2019-12" db="EMBL/GenBank/DDBJ databases">
        <title>Genomic-based taxomic classification of the family Erythrobacteraceae.</title>
        <authorList>
            <person name="Xu L."/>
        </authorList>
    </citation>
    <scope>NUCLEOTIDE SEQUENCE [LARGE SCALE GENOMIC DNA]</scope>
    <source>
        <strain evidence="7 8">RC4-10-4</strain>
    </source>
</reference>
<dbReference type="RefSeq" id="WP_131451109.1">
    <property type="nucleotide sequence ID" value="NZ_BMJK01000001.1"/>
</dbReference>
<dbReference type="PANTHER" id="PTHR43471:SF3">
    <property type="entry name" value="ABC TRANSPORTER PERMEASE PROTEIN NATB"/>
    <property type="match status" value="1"/>
</dbReference>
<keyword evidence="2 5" id="KW-0812">Transmembrane</keyword>
<feature type="domain" description="ABC-2 type transporter transmembrane" evidence="6">
    <location>
        <begin position="19"/>
        <end position="464"/>
    </location>
</feature>
<keyword evidence="4 5" id="KW-0472">Membrane</keyword>
<keyword evidence="3 5" id="KW-1133">Transmembrane helix</keyword>
<dbReference type="Proteomes" id="UP000460626">
    <property type="component" value="Unassembled WGS sequence"/>
</dbReference>
<dbReference type="EMBL" id="WTYH01000001">
    <property type="protein sequence ID" value="MXO94471.1"/>
    <property type="molecule type" value="Genomic_DNA"/>
</dbReference>
<protein>
    <submittedName>
        <fullName evidence="7">ABC transporter permease</fullName>
    </submittedName>
</protein>
<evidence type="ECO:0000256" key="2">
    <source>
        <dbReference type="ARBA" id="ARBA00022692"/>
    </source>
</evidence>
<comment type="caution">
    <text evidence="7">The sequence shown here is derived from an EMBL/GenBank/DDBJ whole genome shotgun (WGS) entry which is preliminary data.</text>
</comment>
<evidence type="ECO:0000259" key="6">
    <source>
        <dbReference type="Pfam" id="PF12698"/>
    </source>
</evidence>
<feature type="transmembrane region" description="Helical" evidence="5">
    <location>
        <begin position="21"/>
        <end position="43"/>
    </location>
</feature>
<evidence type="ECO:0000313" key="8">
    <source>
        <dbReference type="Proteomes" id="UP000460626"/>
    </source>
</evidence>
<gene>
    <name evidence="7" type="ORF">GRI62_12775</name>
</gene>
<sequence length="502" mass="53239">MRDVLLVAMREIRQITATKGFWIMLLALPVALAVSGFATSSLAPETTTAYTIVDETGGIGEGITERLDLADQQQTLRDLGEYAARWELQGVDPQAPWADRQAWLSEAEVRRFADAGGAEAAVARLAPVLPAGVPPFEIEDPAYMAVPLPDGITLGQGDAAMDDSLQAAFENDITAGDRSLPYGAVLHIPANFGEPGAAARIYTNGRTNQTLIQAFRDGLDTAVRDRAFAVQGIDAGTARAIGTMRAPVGVTEPPPGGGLSAVMTRSLVPIALVYLLLITAVTTGSMMLQGVVEERSNKLFESVLACIRPDALMQGKLLGLGAVGIVIVLVWAGTGLAGALYFEGFAADVLKPSLEALDDPLLIAAMIVYFFAGYVILAMLFLAIGALSESMQDAQSYLTPVILLVMIPVLIVMQAALSGPDQPIVKILSWIPLYTPFAMLARLGSGVATWEIAGTIVLLAVFIWIELQLLGRIFRASLLNDKKPALKQIVAMVRGQGAAREG</sequence>
<dbReference type="AlphaFoldDB" id="A0A845A1Q2"/>
<feature type="transmembrane region" description="Helical" evidence="5">
    <location>
        <begin position="317"/>
        <end position="342"/>
    </location>
</feature>
<evidence type="ECO:0000256" key="4">
    <source>
        <dbReference type="ARBA" id="ARBA00023136"/>
    </source>
</evidence>
<evidence type="ECO:0000256" key="1">
    <source>
        <dbReference type="ARBA" id="ARBA00004141"/>
    </source>
</evidence>
<evidence type="ECO:0000256" key="3">
    <source>
        <dbReference type="ARBA" id="ARBA00022989"/>
    </source>
</evidence>
<name>A0A845A1Q2_9SPHN</name>
<accession>A0A845A1Q2</accession>
<feature type="transmembrane region" description="Helical" evidence="5">
    <location>
        <begin position="267"/>
        <end position="288"/>
    </location>
</feature>
<evidence type="ECO:0000313" key="7">
    <source>
        <dbReference type="EMBL" id="MXO94471.1"/>
    </source>
</evidence>
<comment type="subcellular location">
    <subcellularLocation>
        <location evidence="1">Membrane</location>
        <topology evidence="1">Multi-pass membrane protein</topology>
    </subcellularLocation>
</comment>